<gene>
    <name evidence="4" type="ORF">GIB67_042182</name>
</gene>
<dbReference type="Proteomes" id="UP000541444">
    <property type="component" value="Unassembled WGS sequence"/>
</dbReference>
<dbReference type="Pfam" id="PF01255">
    <property type="entry name" value="Prenyltransf"/>
    <property type="match status" value="1"/>
</dbReference>
<accession>A0A7J7NWT6</accession>
<evidence type="ECO:0000256" key="2">
    <source>
        <dbReference type="ARBA" id="ARBA00022679"/>
    </source>
</evidence>
<dbReference type="AlphaFoldDB" id="A0A7J7NWT6"/>
<dbReference type="InterPro" id="IPR036424">
    <property type="entry name" value="UPP_synth-like_sf"/>
</dbReference>
<dbReference type="Gene3D" id="3.40.1180.10">
    <property type="entry name" value="Decaprenyl diphosphate synthase-like"/>
    <property type="match status" value="1"/>
</dbReference>
<dbReference type="CDD" id="cd09279">
    <property type="entry name" value="RNase_HI_like"/>
    <property type="match status" value="1"/>
</dbReference>
<dbReference type="GO" id="GO:0016094">
    <property type="term" value="P:polyprenol biosynthetic process"/>
    <property type="evidence" value="ECO:0007669"/>
    <property type="project" value="TreeGrafter"/>
</dbReference>
<sequence length="237" mass="27017">MQEGEGNKVGFLALMSMLNYCYELGIKYVTFYAFSIGNFNHRPSKVQYVMDLMQEKIEGLLKEENIVNSYEIRIYFLGNLKLLNEPVRLAVEKAMAATTKNDKAVLMIYGSAGPQGSGIGIVLVMPSDHRIEKTIKLNFYSTNNETEYEEILHGLDLTLTLGAEELTVYVDSLLMSNHYNKTFKTMRKMVDYAALVEEKMQRFKHATISYLPRQENRHADALAYIVALLGDSEKRSL</sequence>
<dbReference type="InterPro" id="IPR002156">
    <property type="entry name" value="RNaseH_domain"/>
</dbReference>
<evidence type="ECO:0000259" key="3">
    <source>
        <dbReference type="Pfam" id="PF13456"/>
    </source>
</evidence>
<dbReference type="EMBL" id="JACGCM010000465">
    <property type="protein sequence ID" value="KAF6171667.1"/>
    <property type="molecule type" value="Genomic_DNA"/>
</dbReference>
<keyword evidence="5" id="KW-1185">Reference proteome</keyword>
<protein>
    <recommendedName>
        <fullName evidence="3">RNase H type-1 domain-containing protein</fullName>
    </recommendedName>
</protein>
<reference evidence="4 5" key="1">
    <citation type="journal article" date="2020" name="IScience">
        <title>Genome Sequencing of the Endangered Kingdonia uniflora (Circaeasteraceae, Ranunculales) Reveals Potential Mechanisms of Evolutionary Specialization.</title>
        <authorList>
            <person name="Sun Y."/>
            <person name="Deng T."/>
            <person name="Zhang A."/>
            <person name="Moore M.J."/>
            <person name="Landis J.B."/>
            <person name="Lin N."/>
            <person name="Zhang H."/>
            <person name="Zhang X."/>
            <person name="Huang J."/>
            <person name="Zhang X."/>
            <person name="Sun H."/>
            <person name="Wang H."/>
        </authorList>
    </citation>
    <scope>NUCLEOTIDE SEQUENCE [LARGE SCALE GENOMIC DNA]</scope>
    <source>
        <strain evidence="4">TB1705</strain>
        <tissue evidence="4">Leaf</tissue>
    </source>
</reference>
<dbReference type="SUPFAM" id="SSF64005">
    <property type="entry name" value="Undecaprenyl diphosphate synthase"/>
    <property type="match status" value="1"/>
</dbReference>
<dbReference type="OrthoDB" id="4173905at2759"/>
<dbReference type="GO" id="GO:0045547">
    <property type="term" value="F:ditrans,polycis-polyprenyl diphosphate synthase [(2E,6E)-farnesyl diphosphate specific] activity"/>
    <property type="evidence" value="ECO:0007669"/>
    <property type="project" value="TreeGrafter"/>
</dbReference>
<dbReference type="InterPro" id="IPR001441">
    <property type="entry name" value="UPP_synth-like"/>
</dbReference>
<dbReference type="PANTHER" id="PTHR10291">
    <property type="entry name" value="DEHYDRODOLICHYL DIPHOSPHATE SYNTHASE FAMILY MEMBER"/>
    <property type="match status" value="1"/>
</dbReference>
<evidence type="ECO:0000256" key="1">
    <source>
        <dbReference type="ARBA" id="ARBA00005432"/>
    </source>
</evidence>
<dbReference type="GO" id="GO:0003676">
    <property type="term" value="F:nucleic acid binding"/>
    <property type="evidence" value="ECO:0007669"/>
    <property type="project" value="InterPro"/>
</dbReference>
<dbReference type="Pfam" id="PF13456">
    <property type="entry name" value="RVT_3"/>
    <property type="match status" value="1"/>
</dbReference>
<evidence type="ECO:0000313" key="4">
    <source>
        <dbReference type="EMBL" id="KAF6171667.1"/>
    </source>
</evidence>
<name>A0A7J7NWT6_9MAGN</name>
<comment type="caution">
    <text evidence="4">The sequence shown here is derived from an EMBL/GenBank/DDBJ whole genome shotgun (WGS) entry which is preliminary data.</text>
</comment>
<dbReference type="GO" id="GO:0005783">
    <property type="term" value="C:endoplasmic reticulum"/>
    <property type="evidence" value="ECO:0007669"/>
    <property type="project" value="TreeGrafter"/>
</dbReference>
<dbReference type="PANTHER" id="PTHR10291:SF43">
    <property type="entry name" value="DEHYDRODOLICHYL DIPHOSPHATE SYNTHASE COMPLEX SUBUNIT DHDDS"/>
    <property type="match status" value="1"/>
</dbReference>
<dbReference type="SUPFAM" id="SSF53098">
    <property type="entry name" value="Ribonuclease H-like"/>
    <property type="match status" value="1"/>
</dbReference>
<organism evidence="4 5">
    <name type="scientific">Kingdonia uniflora</name>
    <dbReference type="NCBI Taxonomy" id="39325"/>
    <lineage>
        <taxon>Eukaryota</taxon>
        <taxon>Viridiplantae</taxon>
        <taxon>Streptophyta</taxon>
        <taxon>Embryophyta</taxon>
        <taxon>Tracheophyta</taxon>
        <taxon>Spermatophyta</taxon>
        <taxon>Magnoliopsida</taxon>
        <taxon>Ranunculales</taxon>
        <taxon>Circaeasteraceae</taxon>
        <taxon>Kingdonia</taxon>
    </lineage>
</organism>
<comment type="similarity">
    <text evidence="1">Belongs to the UPP synthase family.</text>
</comment>
<keyword evidence="2" id="KW-0808">Transferase</keyword>
<dbReference type="InterPro" id="IPR012337">
    <property type="entry name" value="RNaseH-like_sf"/>
</dbReference>
<feature type="domain" description="RNase H type-1" evidence="3">
    <location>
        <begin position="114"/>
        <end position="223"/>
    </location>
</feature>
<proteinExistence type="inferred from homology"/>
<evidence type="ECO:0000313" key="5">
    <source>
        <dbReference type="Proteomes" id="UP000541444"/>
    </source>
</evidence>
<dbReference type="GO" id="GO:0004523">
    <property type="term" value="F:RNA-DNA hybrid ribonuclease activity"/>
    <property type="evidence" value="ECO:0007669"/>
    <property type="project" value="InterPro"/>
</dbReference>